<gene>
    <name evidence="1" type="ORF">DNH61_07015</name>
</gene>
<name>A0A2W1LBF6_9BACL</name>
<dbReference type="RefSeq" id="WP_111145951.1">
    <property type="nucleotide sequence ID" value="NZ_QKRB01000037.1"/>
</dbReference>
<comment type="caution">
    <text evidence="1">The sequence shown here is derived from an EMBL/GenBank/DDBJ whole genome shotgun (WGS) entry which is preliminary data.</text>
</comment>
<proteinExistence type="predicted"/>
<dbReference type="OrthoDB" id="10003743at2"/>
<evidence type="ECO:0000313" key="2">
    <source>
        <dbReference type="Proteomes" id="UP000249522"/>
    </source>
</evidence>
<accession>A0A2W1LBF6</accession>
<evidence type="ECO:0008006" key="3">
    <source>
        <dbReference type="Google" id="ProtNLM"/>
    </source>
</evidence>
<reference evidence="1 2" key="1">
    <citation type="submission" date="2018-06" db="EMBL/GenBank/DDBJ databases">
        <title>Paenibacillus imtechensis sp. nov.</title>
        <authorList>
            <person name="Pinnaka A.K."/>
            <person name="Singh H."/>
            <person name="Kaur M."/>
        </authorList>
    </citation>
    <scope>NUCLEOTIDE SEQUENCE [LARGE SCALE GENOMIC DNA]</scope>
    <source>
        <strain evidence="1 2">SMB1</strain>
    </source>
</reference>
<evidence type="ECO:0000313" key="1">
    <source>
        <dbReference type="EMBL" id="PZD96546.1"/>
    </source>
</evidence>
<dbReference type="AlphaFoldDB" id="A0A2W1LBF6"/>
<dbReference type="EMBL" id="QKRB01000037">
    <property type="protein sequence ID" value="PZD96546.1"/>
    <property type="molecule type" value="Genomic_DNA"/>
</dbReference>
<sequence>MFEVLAELEYEGRSFYVIYKVNTDEPAEIMERTENGSLQVIDDLNLYTVLSQDYKQAVGSQNEEEKRT</sequence>
<protein>
    <recommendedName>
        <fullName evidence="3">DUF1292 domain-containing protein</fullName>
    </recommendedName>
</protein>
<keyword evidence="2" id="KW-1185">Reference proteome</keyword>
<dbReference type="Proteomes" id="UP000249522">
    <property type="component" value="Unassembled WGS sequence"/>
</dbReference>
<organism evidence="1 2">
    <name type="scientific">Paenibacillus sambharensis</name>
    <dbReference type="NCBI Taxonomy" id="1803190"/>
    <lineage>
        <taxon>Bacteria</taxon>
        <taxon>Bacillati</taxon>
        <taxon>Bacillota</taxon>
        <taxon>Bacilli</taxon>
        <taxon>Bacillales</taxon>
        <taxon>Paenibacillaceae</taxon>
        <taxon>Paenibacillus</taxon>
    </lineage>
</organism>